<keyword evidence="3" id="KW-1185">Reference proteome</keyword>
<organism evidence="2 3">
    <name type="scientific">Terriglobus saanensis (strain ATCC BAA-1853 / DSM 23119 / SP1PR4)</name>
    <dbReference type="NCBI Taxonomy" id="401053"/>
    <lineage>
        <taxon>Bacteria</taxon>
        <taxon>Pseudomonadati</taxon>
        <taxon>Acidobacteriota</taxon>
        <taxon>Terriglobia</taxon>
        <taxon>Terriglobales</taxon>
        <taxon>Acidobacteriaceae</taxon>
        <taxon>Terriglobus</taxon>
    </lineage>
</organism>
<dbReference type="Pfam" id="PF11755">
    <property type="entry name" value="DUF3311"/>
    <property type="match status" value="1"/>
</dbReference>
<gene>
    <name evidence="2" type="ordered locus">AciPR4_1409</name>
</gene>
<keyword evidence="1" id="KW-0812">Transmembrane</keyword>
<proteinExistence type="predicted"/>
<dbReference type="Proteomes" id="UP000006844">
    <property type="component" value="Chromosome"/>
</dbReference>
<evidence type="ECO:0000313" key="3">
    <source>
        <dbReference type="Proteomes" id="UP000006844"/>
    </source>
</evidence>
<dbReference type="eggNOG" id="ENOG5030NC8">
    <property type="taxonomic scope" value="Bacteria"/>
</dbReference>
<feature type="transmembrane region" description="Helical" evidence="1">
    <location>
        <begin position="12"/>
        <end position="33"/>
    </location>
</feature>
<evidence type="ECO:0000256" key="1">
    <source>
        <dbReference type="SAM" id="Phobius"/>
    </source>
</evidence>
<feature type="transmembrane region" description="Helical" evidence="1">
    <location>
        <begin position="45"/>
        <end position="66"/>
    </location>
</feature>
<dbReference type="KEGG" id="tsa:AciPR4_1409"/>
<evidence type="ECO:0000313" key="2">
    <source>
        <dbReference type="EMBL" id="ADV82232.1"/>
    </source>
</evidence>
<accession>E8V0U1</accession>
<dbReference type="InterPro" id="IPR021741">
    <property type="entry name" value="DUF3311"/>
</dbReference>
<dbReference type="STRING" id="401053.AciPR4_1409"/>
<evidence type="ECO:0008006" key="4">
    <source>
        <dbReference type="Google" id="ProtNLM"/>
    </source>
</evidence>
<dbReference type="EMBL" id="CP002467">
    <property type="protein sequence ID" value="ADV82232.1"/>
    <property type="molecule type" value="Genomic_DNA"/>
</dbReference>
<name>E8V0U1_TERSS</name>
<keyword evidence="1" id="KW-0472">Membrane</keyword>
<dbReference type="HOGENOM" id="CLU_183045_1_1_0"/>
<reference evidence="2 3" key="1">
    <citation type="journal article" date="2012" name="Stand. Genomic Sci.">
        <title>Complete genome sequence of Terriglobus saanensis type strain SP1PR4(T), an Acidobacteria from tundra soil.</title>
        <authorList>
            <person name="Rawat S.R."/>
            <person name="Mannisto M.K."/>
            <person name="Starovoytov V."/>
            <person name="Goodwin L."/>
            <person name="Nolan M."/>
            <person name="Hauser L."/>
            <person name="Land M."/>
            <person name="Davenport K.W."/>
            <person name="Woyke T."/>
            <person name="Haggblom M.M."/>
        </authorList>
    </citation>
    <scope>NUCLEOTIDE SEQUENCE</scope>
    <source>
        <strain evidence="3">ATCC BAA-1853 / DSM 23119 / SP1PR4</strain>
    </source>
</reference>
<protein>
    <recommendedName>
        <fullName evidence="4">DUF3311 domain-containing protein</fullName>
    </recommendedName>
</protein>
<keyword evidence="1" id="KW-1133">Transmembrane helix</keyword>
<sequence length="71" mass="8489">MLQDMASKHESRWNPWLLLLVLPFVGLCFPQLYNRETPTLWGIPFFYAYQFVWVFLATLLLGIVYFKTKES</sequence>
<dbReference type="AlphaFoldDB" id="E8V0U1"/>